<dbReference type="InterPro" id="IPR000198">
    <property type="entry name" value="RhoGAP_dom"/>
</dbReference>
<feature type="region of interest" description="Disordered" evidence="4">
    <location>
        <begin position="114"/>
        <end position="133"/>
    </location>
</feature>
<dbReference type="GO" id="GO:0007264">
    <property type="term" value="P:small GTPase-mediated signal transduction"/>
    <property type="evidence" value="ECO:0007669"/>
    <property type="project" value="TreeGrafter"/>
</dbReference>
<feature type="region of interest" description="Disordered" evidence="4">
    <location>
        <begin position="90"/>
        <end position="109"/>
    </location>
</feature>
<feature type="region of interest" description="Disordered" evidence="4">
    <location>
        <begin position="907"/>
        <end position="997"/>
    </location>
</feature>
<evidence type="ECO:0000256" key="1">
    <source>
        <dbReference type="ARBA" id="ARBA00022443"/>
    </source>
</evidence>
<dbReference type="InterPro" id="IPR051576">
    <property type="entry name" value="PX-Rho_GAP"/>
</dbReference>
<feature type="compositionally biased region" description="Basic and acidic residues" evidence="4">
    <location>
        <begin position="1535"/>
        <end position="1559"/>
    </location>
</feature>
<reference evidence="8" key="1">
    <citation type="submission" date="2025-08" db="UniProtKB">
        <authorList>
            <consortium name="RefSeq"/>
        </authorList>
    </citation>
    <scope>IDENTIFICATION</scope>
    <source>
        <tissue evidence="8">Silk gland</tissue>
    </source>
</reference>
<feature type="region of interest" description="Disordered" evidence="4">
    <location>
        <begin position="1135"/>
        <end position="1182"/>
    </location>
</feature>
<evidence type="ECO:0000313" key="7">
    <source>
        <dbReference type="Proteomes" id="UP000504629"/>
    </source>
</evidence>
<dbReference type="InterPro" id="IPR008936">
    <property type="entry name" value="Rho_GTPase_activation_prot"/>
</dbReference>
<evidence type="ECO:0000313" key="8">
    <source>
        <dbReference type="RefSeq" id="XP_028034971.1"/>
    </source>
</evidence>
<dbReference type="InterPro" id="IPR036028">
    <property type="entry name" value="SH3-like_dom_sf"/>
</dbReference>
<feature type="region of interest" description="Disordered" evidence="4">
    <location>
        <begin position="813"/>
        <end position="846"/>
    </location>
</feature>
<feature type="region of interest" description="Disordered" evidence="4">
    <location>
        <begin position="656"/>
        <end position="686"/>
    </location>
</feature>
<keyword evidence="1 3" id="KW-0728">SH3 domain</keyword>
<dbReference type="KEGG" id="bman:114246582"/>
<dbReference type="Gene3D" id="2.30.30.40">
    <property type="entry name" value="SH3 Domains"/>
    <property type="match status" value="1"/>
</dbReference>
<dbReference type="PANTHER" id="PTHR15729:SF10">
    <property type="entry name" value="GTPASE-ACTIVATING PROTEIN CDGAPR"/>
    <property type="match status" value="1"/>
</dbReference>
<feature type="region of interest" description="Disordered" evidence="4">
    <location>
        <begin position="1291"/>
        <end position="1311"/>
    </location>
</feature>
<keyword evidence="7" id="KW-1185">Reference proteome</keyword>
<protein>
    <submittedName>
        <fullName evidence="8">GTPase-activating protein CdGAPr isoform X1</fullName>
    </submittedName>
</protein>
<name>A0A6J2JYJ4_BOMMA</name>
<feature type="region of interest" description="Disordered" evidence="4">
    <location>
        <begin position="1344"/>
        <end position="1377"/>
    </location>
</feature>
<dbReference type="CDD" id="cd11835">
    <property type="entry name" value="SH3_ARHGAP32_33"/>
    <property type="match status" value="1"/>
</dbReference>
<accession>A0A6J2JYJ4</accession>
<feature type="region of interest" description="Disordered" evidence="4">
    <location>
        <begin position="1516"/>
        <end position="1559"/>
    </location>
</feature>
<evidence type="ECO:0000259" key="6">
    <source>
        <dbReference type="PROSITE" id="PS50238"/>
    </source>
</evidence>
<dbReference type="Proteomes" id="UP000504629">
    <property type="component" value="Unplaced"/>
</dbReference>
<dbReference type="PROSITE" id="PS50002">
    <property type="entry name" value="SH3"/>
    <property type="match status" value="1"/>
</dbReference>
<feature type="compositionally biased region" description="Pro residues" evidence="4">
    <location>
        <begin position="663"/>
        <end position="677"/>
    </location>
</feature>
<dbReference type="RefSeq" id="XP_028034971.1">
    <property type="nucleotide sequence ID" value="XM_028179170.1"/>
</dbReference>
<keyword evidence="2" id="KW-0343">GTPase activation</keyword>
<feature type="region of interest" description="Disordered" evidence="4">
    <location>
        <begin position="1046"/>
        <end position="1067"/>
    </location>
</feature>
<feature type="compositionally biased region" description="Basic and acidic residues" evidence="4">
    <location>
        <begin position="1344"/>
        <end position="1354"/>
    </location>
</feature>
<dbReference type="CTD" id="35267"/>
<sequence>MADGVLSTLNNNDFWCLDTMLGDCEVYCWPGEAIDRHLAMIVAGSPHGSVMSCQSLATRAFVDSEKDAMTQCATFHRSVRFSSDSRSSTRHTADLECKRENSGSTSLTALAPTPVSQGSMSQSAPAAANTFDLESPTGGGGACRFPKLEECAHFHYERVALGGLALLALPGDERAADSGDEGWICIQVRSHVSSPQESEGRQWTLMRNRDNLLQLDDLLHRCIYDRKVSGLPNLTEKLSGPLPPEEEYHRLIADYLHHLSIIADDSINCGPVLYWMQMDNKGQRLLVANEDSSSINTPAVAAAYSVRKYVSQARDEISFEVGDMISIIDMPGPQESVWWRGKRGFRVGFFPRACVAVIGDKVPRHMTQPPPIVGSVAMAPIKPVLRKHGKLISLFRSFILSRPSRRSLKQQGILKERVFGCDLGEHLLNCGHDVPVVLVECAEAIESAGAVDGVYRLSGGAGLTQRLRDAFDAGRPPDLRPAAATDPHAVPSLLKMYFRELPNPLCTYQLYESFVRAVQQPDEASRLAAVRDTVVKLPPPHFRTMAYLMRHLRRVSLQSASTGMTARNVAIVWAPNLLRAPRPQHALHGVAVQAVVTEFLICYAEELFAREQGAAPPSPEQTPEPEPAIEFRGMEPVRRPKSLPVTQHTKLLSLEEARRRGRPPAPHSAPPVPPADPTPVLRPQGDVKPKYIEVGSGPNNLPQYHTVLELPATGRKRGVKRSPSGWRGIFTRNKQRPADTPTLAMEESSAIKSCESLSDGEPAAPGDRPATPAPRQHARSSSCDSYFEPWQAELAGMRLRLCAQERDQHIFSEEDDTAVRQQEESASSSPPESGLSSVEPSPRRSLRVDIKAANEYANKYVRGTRGTARLTLWTADLRELQVPEWPGVAQRPDEWSDSAEHLQYIDAESPRRAPPEKRLHQNTHDQVKRVCRDRADPRDPRNELPEDPPRNPPPCIPDEPPRAPTAAPPAAAPPASAVKLRERSSPRRMRNGRYSGVHHCSDDRNVTINRLSWHGKDGHSTLIKIDWPIENISVGNLTTSTLNSSPLTPTTPLYGPLESDSEHSDSNKRTIRVSDGACEGCVDEKCLKCELRGAERGRTHAKVMTSSHESSSSYSNSLQQDELYECCTRPDYINLQSSSTSKSSPGSPLKSPLKSTISITFRSPTRDSDGAEGASSDSRDSVYEDIDLEKNLSIVEDAPVPQKDASLPTQQACQPQDFVQDLIILETPLETHFDADLYSQVKFFKQSIEEVNALVSDAPAADRHYENVRFQPATNDYENINVRDAVDSRLGTDEGDADLAPHTENGNVDESKNLNVRELAVRFESPTEQRQAFTFQKFKAEIKYPSLERDEPPGTRRPPGSGRLSRGAGNARSLDESAFTKEFGDRTYVDRRKSLEMNLKKKLPDLNLNIQEVEAKGGTTPATENKISLVQRFHEKRKTDIKTLIGVDTERKLSRERIEKYKEERRMFLREKYSSQSFRSSPEQLTRIKIKKDDCRIDDLPKFERRNTVDLGQRMRYSLARGSPDPALPAAPPSPEDKLSPHSIRDMAALFEHKSQRTG</sequence>
<evidence type="ECO:0000259" key="5">
    <source>
        <dbReference type="PROSITE" id="PS50002"/>
    </source>
</evidence>
<feature type="compositionally biased region" description="Low complexity" evidence="4">
    <location>
        <begin position="824"/>
        <end position="840"/>
    </location>
</feature>
<feature type="compositionally biased region" description="Low complexity" evidence="4">
    <location>
        <begin position="1137"/>
        <end position="1156"/>
    </location>
</feature>
<dbReference type="GO" id="GO:0005096">
    <property type="term" value="F:GTPase activator activity"/>
    <property type="evidence" value="ECO:0007669"/>
    <property type="project" value="UniProtKB-KW"/>
</dbReference>
<gene>
    <name evidence="8" type="primary">LOC114246582</name>
</gene>
<dbReference type="OrthoDB" id="5873004at2759"/>
<feature type="compositionally biased region" description="Pro residues" evidence="4">
    <location>
        <begin position="950"/>
        <end position="972"/>
    </location>
</feature>
<dbReference type="Gene3D" id="1.10.555.10">
    <property type="entry name" value="Rho GTPase activation protein"/>
    <property type="match status" value="1"/>
</dbReference>
<dbReference type="SMART" id="SM00324">
    <property type="entry name" value="RhoGAP"/>
    <property type="match status" value="1"/>
</dbReference>
<feature type="compositionally biased region" description="Basic and acidic residues" evidence="4">
    <location>
        <begin position="91"/>
        <end position="101"/>
    </location>
</feature>
<evidence type="ECO:0000256" key="2">
    <source>
        <dbReference type="ARBA" id="ARBA00022468"/>
    </source>
</evidence>
<dbReference type="GeneID" id="114246582"/>
<feature type="domain" description="Rho-GAP" evidence="6">
    <location>
        <begin position="421"/>
        <end position="608"/>
    </location>
</feature>
<dbReference type="SUPFAM" id="SSF48350">
    <property type="entry name" value="GTPase activation domain, GAP"/>
    <property type="match status" value="1"/>
</dbReference>
<feature type="region of interest" description="Disordered" evidence="4">
    <location>
        <begin position="715"/>
        <end position="783"/>
    </location>
</feature>
<evidence type="ECO:0000256" key="4">
    <source>
        <dbReference type="SAM" id="MobiDB-lite"/>
    </source>
</evidence>
<feature type="compositionally biased region" description="Basic and acidic residues" evidence="4">
    <location>
        <begin position="813"/>
        <end position="823"/>
    </location>
</feature>
<dbReference type="FunFam" id="2.30.30.40:FF:000207">
    <property type="entry name" value="CLUMA_CG020965, isoform A"/>
    <property type="match status" value="1"/>
</dbReference>
<dbReference type="SMART" id="SM00326">
    <property type="entry name" value="SH3"/>
    <property type="match status" value="1"/>
</dbReference>
<feature type="compositionally biased region" description="Basic and acidic residues" evidence="4">
    <location>
        <begin position="908"/>
        <end position="949"/>
    </location>
</feature>
<evidence type="ECO:0000256" key="3">
    <source>
        <dbReference type="PROSITE-ProRule" id="PRU00192"/>
    </source>
</evidence>
<proteinExistence type="predicted"/>
<feature type="domain" description="SH3" evidence="5">
    <location>
        <begin position="298"/>
        <end position="360"/>
    </location>
</feature>
<feature type="compositionally biased region" description="Polar residues" evidence="4">
    <location>
        <begin position="114"/>
        <end position="124"/>
    </location>
</feature>
<feature type="compositionally biased region" description="Low complexity" evidence="4">
    <location>
        <begin position="1106"/>
        <end position="1117"/>
    </location>
</feature>
<dbReference type="Pfam" id="PF07653">
    <property type="entry name" value="SH3_2"/>
    <property type="match status" value="1"/>
</dbReference>
<organism evidence="7 8">
    <name type="scientific">Bombyx mandarina</name>
    <name type="common">Wild silk moth</name>
    <name type="synonym">Wild silkworm</name>
    <dbReference type="NCBI Taxonomy" id="7092"/>
    <lineage>
        <taxon>Eukaryota</taxon>
        <taxon>Metazoa</taxon>
        <taxon>Ecdysozoa</taxon>
        <taxon>Arthropoda</taxon>
        <taxon>Hexapoda</taxon>
        <taxon>Insecta</taxon>
        <taxon>Pterygota</taxon>
        <taxon>Neoptera</taxon>
        <taxon>Endopterygota</taxon>
        <taxon>Lepidoptera</taxon>
        <taxon>Glossata</taxon>
        <taxon>Ditrysia</taxon>
        <taxon>Bombycoidea</taxon>
        <taxon>Bombycidae</taxon>
        <taxon>Bombycinae</taxon>
        <taxon>Bombyx</taxon>
    </lineage>
</organism>
<dbReference type="Pfam" id="PF00620">
    <property type="entry name" value="RhoGAP"/>
    <property type="match status" value="1"/>
</dbReference>
<dbReference type="PROSITE" id="PS50238">
    <property type="entry name" value="RHOGAP"/>
    <property type="match status" value="1"/>
</dbReference>
<dbReference type="SUPFAM" id="SSF50044">
    <property type="entry name" value="SH3-domain"/>
    <property type="match status" value="1"/>
</dbReference>
<feature type="compositionally biased region" description="Low complexity" evidence="4">
    <location>
        <begin position="1357"/>
        <end position="1367"/>
    </location>
</feature>
<feature type="region of interest" description="Disordered" evidence="4">
    <location>
        <begin position="1097"/>
        <end position="1117"/>
    </location>
</feature>
<dbReference type="InterPro" id="IPR001452">
    <property type="entry name" value="SH3_domain"/>
</dbReference>
<dbReference type="PANTHER" id="PTHR15729">
    <property type="entry name" value="CDC42 GTPASE-ACTIVATING PROTEIN"/>
    <property type="match status" value="1"/>
</dbReference>